<gene>
    <name evidence="3" type="ORF">HMPREF9302_07800</name>
</gene>
<dbReference type="OrthoDB" id="977141at2"/>
<reference evidence="3 4" key="1">
    <citation type="submission" date="2014-07" db="EMBL/GenBank/DDBJ databases">
        <authorList>
            <person name="McCorrison J."/>
            <person name="Sanka R."/>
            <person name="Torralba M."/>
            <person name="Gillis M."/>
            <person name="Haft D.H."/>
            <person name="Methe B."/>
            <person name="Sutton G."/>
            <person name="Nelson K.E."/>
        </authorList>
    </citation>
    <scope>NUCLEOTIDE SEQUENCE [LARGE SCALE GENOMIC DNA]</scope>
    <source>
        <strain evidence="3 4">DNF00058</strain>
    </source>
</reference>
<organism evidence="3 4">
    <name type="scientific">Prevotella amnii DNF00058</name>
    <dbReference type="NCBI Taxonomy" id="1401066"/>
    <lineage>
        <taxon>Bacteria</taxon>
        <taxon>Pseudomonadati</taxon>
        <taxon>Bacteroidota</taxon>
        <taxon>Bacteroidia</taxon>
        <taxon>Bacteroidales</taxon>
        <taxon>Prevotellaceae</taxon>
        <taxon>Prevotella</taxon>
    </lineage>
</organism>
<keyword evidence="4" id="KW-1185">Reference proteome</keyword>
<keyword evidence="1" id="KW-0732">Signal</keyword>
<dbReference type="InterPro" id="IPR025665">
    <property type="entry name" value="Beta-barrel_OMP_2"/>
</dbReference>
<evidence type="ECO:0000313" key="3">
    <source>
        <dbReference type="EMBL" id="KGF51352.1"/>
    </source>
</evidence>
<protein>
    <submittedName>
        <fullName evidence="3">Membrane protein</fullName>
    </submittedName>
</protein>
<accession>A0A096C8Y6</accession>
<evidence type="ECO:0000256" key="1">
    <source>
        <dbReference type="SAM" id="SignalP"/>
    </source>
</evidence>
<feature type="domain" description="Outer membrane protein beta-barrel" evidence="2">
    <location>
        <begin position="23"/>
        <end position="220"/>
    </location>
</feature>
<feature type="chain" id="PRO_5001918584" evidence="1">
    <location>
        <begin position="24"/>
        <end position="250"/>
    </location>
</feature>
<dbReference type="EMBL" id="JRNU01000040">
    <property type="protein sequence ID" value="KGF51352.1"/>
    <property type="molecule type" value="Genomic_DNA"/>
</dbReference>
<sequence length="250" mass="28327">MTFHKKILFFTIFSLLTFTTSYAQVGEHRSVFSLGINGGYIASNIGFSPKVNQKMYLGYTSGLSLRYICEKYFNTICSIYGEINYAKLGWTEDIQTSNNQPVINSNGKAESYKRTINYIQIPIMAHLAWGKEQDGINFFFKAGPQIGYFLNESINKNFIQPNLSKDGTGRSSNIIAQEKMPVENKLDYGIAAGIGIEYSKKNIGHFIIEARYYYGLGNIYANTKKDYFGKSNLNNIIIKATYLFDLTKPQ</sequence>
<feature type="signal peptide" evidence="1">
    <location>
        <begin position="1"/>
        <end position="23"/>
    </location>
</feature>
<comment type="caution">
    <text evidence="3">The sequence shown here is derived from an EMBL/GenBank/DDBJ whole genome shotgun (WGS) entry which is preliminary data.</text>
</comment>
<dbReference type="Proteomes" id="UP000029614">
    <property type="component" value="Unassembled WGS sequence"/>
</dbReference>
<evidence type="ECO:0000259" key="2">
    <source>
        <dbReference type="Pfam" id="PF13568"/>
    </source>
</evidence>
<dbReference type="RefSeq" id="WP_008447573.1">
    <property type="nucleotide sequence ID" value="NZ_JRNU01000040.1"/>
</dbReference>
<proteinExistence type="predicted"/>
<name>A0A096C8Y6_9BACT</name>
<dbReference type="AlphaFoldDB" id="A0A096C8Y6"/>
<evidence type="ECO:0000313" key="4">
    <source>
        <dbReference type="Proteomes" id="UP000029614"/>
    </source>
</evidence>
<dbReference type="Pfam" id="PF13568">
    <property type="entry name" value="OMP_b-brl_2"/>
    <property type="match status" value="1"/>
</dbReference>